<organism evidence="2 3">
    <name type="scientific">Sphenostylis stenocarpa</name>
    <dbReference type="NCBI Taxonomy" id="92480"/>
    <lineage>
        <taxon>Eukaryota</taxon>
        <taxon>Viridiplantae</taxon>
        <taxon>Streptophyta</taxon>
        <taxon>Embryophyta</taxon>
        <taxon>Tracheophyta</taxon>
        <taxon>Spermatophyta</taxon>
        <taxon>Magnoliopsida</taxon>
        <taxon>eudicotyledons</taxon>
        <taxon>Gunneridae</taxon>
        <taxon>Pentapetalae</taxon>
        <taxon>rosids</taxon>
        <taxon>fabids</taxon>
        <taxon>Fabales</taxon>
        <taxon>Fabaceae</taxon>
        <taxon>Papilionoideae</taxon>
        <taxon>50 kb inversion clade</taxon>
        <taxon>NPAAA clade</taxon>
        <taxon>indigoferoid/millettioid clade</taxon>
        <taxon>Phaseoleae</taxon>
        <taxon>Sphenostylis</taxon>
    </lineage>
</organism>
<name>A0AA86V7G7_9FABA</name>
<dbReference type="Gramene" id="rna-AYBTSS11_LOCUS3270">
    <property type="protein sequence ID" value="CAJ1904902.1"/>
    <property type="gene ID" value="gene-AYBTSS11_LOCUS3270"/>
</dbReference>
<dbReference type="Proteomes" id="UP001189624">
    <property type="component" value="Chromosome 1"/>
</dbReference>
<gene>
    <name evidence="2" type="ORF">AYBTSS11_LOCUS3270</name>
</gene>
<accession>A0AA86V7G7</accession>
<keyword evidence="1" id="KW-0812">Transmembrane</keyword>
<dbReference type="EMBL" id="OY731398">
    <property type="protein sequence ID" value="CAJ1904902.1"/>
    <property type="molecule type" value="Genomic_DNA"/>
</dbReference>
<evidence type="ECO:0000313" key="3">
    <source>
        <dbReference type="Proteomes" id="UP001189624"/>
    </source>
</evidence>
<evidence type="ECO:0000313" key="2">
    <source>
        <dbReference type="EMBL" id="CAJ1904902.1"/>
    </source>
</evidence>
<reference evidence="2" key="1">
    <citation type="submission" date="2023-10" db="EMBL/GenBank/DDBJ databases">
        <authorList>
            <person name="Domelevo Entfellner J.-B."/>
        </authorList>
    </citation>
    <scope>NUCLEOTIDE SEQUENCE</scope>
</reference>
<feature type="transmembrane region" description="Helical" evidence="1">
    <location>
        <begin position="63"/>
        <end position="82"/>
    </location>
</feature>
<proteinExistence type="predicted"/>
<sequence>MLQNLLSSFAKLEWFRKCRVSEGGTSTSKGLTKFYADKREPCVFLRKVLTITTSLGCFGSSKVFFSVFWLLDLVGTSLSFFLHQKSLRFMHFVEFVKVAE</sequence>
<dbReference type="AlphaFoldDB" id="A0AA86V7G7"/>
<protein>
    <submittedName>
        <fullName evidence="2">Uncharacterized protein</fullName>
    </submittedName>
</protein>
<keyword evidence="1" id="KW-0472">Membrane</keyword>
<keyword evidence="1" id="KW-1133">Transmembrane helix</keyword>
<evidence type="ECO:0000256" key="1">
    <source>
        <dbReference type="SAM" id="Phobius"/>
    </source>
</evidence>
<keyword evidence="3" id="KW-1185">Reference proteome</keyword>